<proteinExistence type="inferred from homology"/>
<evidence type="ECO:0000313" key="5">
    <source>
        <dbReference type="EMBL" id="AJY76499.1"/>
    </source>
</evidence>
<dbReference type="STRING" id="1126833.VN24_20415"/>
<dbReference type="PATRIC" id="fig|1126833.4.peg.4493"/>
<dbReference type="RefSeq" id="WP_045671925.1">
    <property type="nucleotide sequence ID" value="NZ_CP011058.1"/>
</dbReference>
<feature type="binding site" evidence="4">
    <location>
        <position position="227"/>
    </location>
    <ligand>
        <name>a divalent metal cation</name>
        <dbReference type="ChEBI" id="CHEBI:60240"/>
        <label>1</label>
    </ligand>
</feature>
<keyword evidence="6" id="KW-1185">Reference proteome</keyword>
<reference evidence="5 6" key="1">
    <citation type="journal article" date="2015" name="J. Biotechnol.">
        <title>Complete genome sequence of Paenibacillus beijingensis 7188(T) (=DSM 24997(T)), a novel rhizobacterium from jujube garden soil.</title>
        <authorList>
            <person name="Kwak Y."/>
            <person name="Shin J.H."/>
        </authorList>
    </citation>
    <scope>NUCLEOTIDE SEQUENCE [LARGE SCALE GENOMIC DNA]</scope>
    <source>
        <strain evidence="5 6">DSM 24997</strain>
    </source>
</reference>
<dbReference type="KEGG" id="pbj:VN24_20415"/>
<comment type="similarity">
    <text evidence="1">Belongs to the metallo-dependent hydrolases superfamily. TatD-type hydrolase family.</text>
</comment>
<dbReference type="GO" id="GO:0046872">
    <property type="term" value="F:metal ion binding"/>
    <property type="evidence" value="ECO:0007669"/>
    <property type="project" value="UniProtKB-KW"/>
</dbReference>
<dbReference type="PANTHER" id="PTHR46317:SF1">
    <property type="entry name" value="HYDROLASE, TATD FAMILY"/>
    <property type="match status" value="1"/>
</dbReference>
<dbReference type="SUPFAM" id="SSF51556">
    <property type="entry name" value="Metallo-dependent hydrolases"/>
    <property type="match status" value="1"/>
</dbReference>
<dbReference type="GO" id="GO:0016788">
    <property type="term" value="F:hydrolase activity, acting on ester bonds"/>
    <property type="evidence" value="ECO:0007669"/>
    <property type="project" value="InterPro"/>
</dbReference>
<dbReference type="EMBL" id="CP011058">
    <property type="protein sequence ID" value="AJY76499.1"/>
    <property type="molecule type" value="Genomic_DNA"/>
</dbReference>
<feature type="binding site" evidence="4">
    <location>
        <position position="179"/>
    </location>
    <ligand>
        <name>a divalent metal cation</name>
        <dbReference type="ChEBI" id="CHEBI:60240"/>
        <label>2</label>
    </ligand>
</feature>
<keyword evidence="2 4" id="KW-0479">Metal-binding</keyword>
<feature type="binding site" evidence="4">
    <location>
        <position position="155"/>
    </location>
    <ligand>
        <name>a divalent metal cation</name>
        <dbReference type="ChEBI" id="CHEBI:60240"/>
        <label>2</label>
    </ligand>
</feature>
<keyword evidence="3" id="KW-0378">Hydrolase</keyword>
<feature type="binding site" evidence="4">
    <location>
        <position position="23"/>
    </location>
    <ligand>
        <name>a divalent metal cation</name>
        <dbReference type="ChEBI" id="CHEBI:60240"/>
        <label>1</label>
    </ligand>
</feature>
<dbReference type="PANTHER" id="PTHR46317">
    <property type="entry name" value="HYDROLASE OF PHP SUPERFAMILY-RELATED PROTEIN"/>
    <property type="match status" value="1"/>
</dbReference>
<evidence type="ECO:0000256" key="1">
    <source>
        <dbReference type="ARBA" id="ARBA00009275"/>
    </source>
</evidence>
<dbReference type="PIRSF" id="PIRSF005902">
    <property type="entry name" value="DNase_TatD"/>
    <property type="match status" value="1"/>
</dbReference>
<feature type="binding site" evidence="4">
    <location>
        <position position="21"/>
    </location>
    <ligand>
        <name>a divalent metal cation</name>
        <dbReference type="ChEBI" id="CHEBI:60240"/>
        <label>1</label>
    </ligand>
</feature>
<dbReference type="HOGENOM" id="CLU_031506_5_2_9"/>
<dbReference type="OrthoDB" id="9775608at2"/>
<protein>
    <submittedName>
        <fullName evidence="5">DNAase</fullName>
    </submittedName>
</protein>
<dbReference type="AlphaFoldDB" id="A0A0D5NME3"/>
<organism evidence="5 6">
    <name type="scientific">Paenibacillus beijingensis</name>
    <dbReference type="NCBI Taxonomy" id="1126833"/>
    <lineage>
        <taxon>Bacteria</taxon>
        <taxon>Bacillati</taxon>
        <taxon>Bacillota</taxon>
        <taxon>Bacilli</taxon>
        <taxon>Bacillales</taxon>
        <taxon>Paenibacillaceae</taxon>
        <taxon>Paenibacillus</taxon>
    </lineage>
</organism>
<evidence type="ECO:0000256" key="4">
    <source>
        <dbReference type="PIRSR" id="PIRSR005902-1"/>
    </source>
</evidence>
<sequence>MAANSASATNAVRQPAVIDAHVHLDQYPEPERSALLAEAFASGVEAVVAVSMHEASCREVRRITQHYPGRIIPAYGYHPEQPLPAPEAEERLLAWIAARHEAGERFAIGEVGLPYYSRTAALEEGRDFNEAPFAQLLERFAALAVRLGQRPLVLHAVYEDAHKACDILERTGVERAHFHWFKGDEAAVNRMAGKGYMISVTPDVLYEEEIRELVRRYPLALMMTETDGPWPFEGPFAGVRTNPLMMRESVRAISELKGISPEETAHVLLGNARRFYNLDNRS</sequence>
<dbReference type="Gene3D" id="3.20.20.140">
    <property type="entry name" value="Metal-dependent hydrolases"/>
    <property type="match status" value="1"/>
</dbReference>
<evidence type="ECO:0000313" key="6">
    <source>
        <dbReference type="Proteomes" id="UP000032633"/>
    </source>
</evidence>
<dbReference type="Proteomes" id="UP000032633">
    <property type="component" value="Chromosome"/>
</dbReference>
<dbReference type="CDD" id="cd01310">
    <property type="entry name" value="TatD_DNAse"/>
    <property type="match status" value="1"/>
</dbReference>
<evidence type="ECO:0000256" key="2">
    <source>
        <dbReference type="ARBA" id="ARBA00022723"/>
    </source>
</evidence>
<reference evidence="6" key="2">
    <citation type="submission" date="2015-03" db="EMBL/GenBank/DDBJ databases">
        <title>Genome sequence of Paenibacillus beijingensis strain DSM 24997T.</title>
        <authorList>
            <person name="Kwak Y."/>
            <person name="Shin J.-H."/>
        </authorList>
    </citation>
    <scope>NUCLEOTIDE SEQUENCE [LARGE SCALE GENOMIC DNA]</scope>
    <source>
        <strain evidence="6">DSM 24997</strain>
    </source>
</reference>
<accession>A0A0D5NME3</accession>
<dbReference type="InterPro" id="IPR001130">
    <property type="entry name" value="TatD-like"/>
</dbReference>
<gene>
    <name evidence="5" type="ORF">VN24_20415</name>
</gene>
<dbReference type="InterPro" id="IPR032466">
    <property type="entry name" value="Metal_Hydrolase"/>
</dbReference>
<name>A0A0D5NME3_9BACL</name>
<dbReference type="Pfam" id="PF01026">
    <property type="entry name" value="TatD_DNase"/>
    <property type="match status" value="1"/>
</dbReference>
<feature type="binding site" evidence="4">
    <location>
        <position position="110"/>
    </location>
    <ligand>
        <name>a divalent metal cation</name>
        <dbReference type="ChEBI" id="CHEBI:60240"/>
        <label>1</label>
    </ligand>
</feature>
<evidence type="ECO:0000256" key="3">
    <source>
        <dbReference type="ARBA" id="ARBA00022801"/>
    </source>
</evidence>